<reference evidence="6 7" key="1">
    <citation type="submission" date="2019-01" db="EMBL/GenBank/DDBJ databases">
        <authorList>
            <person name="Sayadi A."/>
        </authorList>
    </citation>
    <scope>NUCLEOTIDE SEQUENCE [LARGE SCALE GENOMIC DNA]</scope>
</reference>
<feature type="compositionally biased region" description="Basic and acidic residues" evidence="3">
    <location>
        <begin position="404"/>
        <end position="422"/>
    </location>
</feature>
<name>A0A653D0H3_CALMS</name>
<feature type="signal peptide" evidence="4">
    <location>
        <begin position="1"/>
        <end position="16"/>
    </location>
</feature>
<dbReference type="GO" id="GO:0032839">
    <property type="term" value="C:dendrite cytoplasm"/>
    <property type="evidence" value="ECO:0007669"/>
    <property type="project" value="GOC"/>
</dbReference>
<dbReference type="CDD" id="cd19857">
    <property type="entry name" value="DSRM_STAU_rpt1"/>
    <property type="match status" value="1"/>
</dbReference>
<sequence>MYRIILISILASFCTCDLSIEDVSQIFKTSACIQASLASIHPNAAQERLFEESNYKFLDASLTDLTKQENNTRISVLSQLHEIAAYNDVQYQYTLDNEEGPAHSKLFTVSLIIGKEKYTGQGQSLKKAQQSAASLAITETMYPKPPRRKGAQPDSSLTPVALLNDLSTKLGILIKFSLFDGEIGSSKKVKTTKTYFKKLNDSILDEDEIHIQKDLPESKGPFHVKLEVGDGHIFYGVAQTIKEAKHKAAIRALEFFVENKDKMDLHCFKDGSEEKCKEAKQKMKSPISLVYEAGQARQISVEFNIIEESGKSHRKTFVTECIFGDMRTTGEGSSKKESKRVAAENMLANIQTLEPLPLATQLKSITADPKKKKSKKNKVIKSNFEHIKKTAEQLVDSFVSTFGKHNDENTPNQKKDTREETRKKSKSSISYQKTILDLSNFLDTEIQYTDLEDGRYSLLAIHIDPEYLCLGDEQNGMSARENAALQGLKLLNKMGLLELFEGKDDTSIEIGLKDQIRYIMEANVEEDSR</sequence>
<dbReference type="GO" id="GO:0043025">
    <property type="term" value="C:neuronal cell body"/>
    <property type="evidence" value="ECO:0007669"/>
    <property type="project" value="TreeGrafter"/>
</dbReference>
<keyword evidence="1 2" id="KW-0694">RNA-binding</keyword>
<protein>
    <recommendedName>
        <fullName evidence="5">DRBM domain-containing protein</fullName>
    </recommendedName>
</protein>
<evidence type="ECO:0000313" key="6">
    <source>
        <dbReference type="EMBL" id="VEN52854.1"/>
    </source>
</evidence>
<dbReference type="InterPro" id="IPR014720">
    <property type="entry name" value="dsRBD_dom"/>
</dbReference>
<dbReference type="GO" id="GO:0010494">
    <property type="term" value="C:cytoplasmic stress granule"/>
    <property type="evidence" value="ECO:0007669"/>
    <property type="project" value="TreeGrafter"/>
</dbReference>
<dbReference type="GO" id="GO:0010468">
    <property type="term" value="P:regulation of gene expression"/>
    <property type="evidence" value="ECO:0007669"/>
    <property type="project" value="UniProtKB-ARBA"/>
</dbReference>
<evidence type="ECO:0000313" key="7">
    <source>
        <dbReference type="Proteomes" id="UP000410492"/>
    </source>
</evidence>
<dbReference type="Pfam" id="PF00035">
    <property type="entry name" value="dsrm"/>
    <property type="match status" value="3"/>
</dbReference>
<evidence type="ECO:0000256" key="3">
    <source>
        <dbReference type="SAM" id="MobiDB-lite"/>
    </source>
</evidence>
<organism evidence="6 7">
    <name type="scientific">Callosobruchus maculatus</name>
    <name type="common">Southern cowpea weevil</name>
    <name type="synonym">Pulse bruchid</name>
    <dbReference type="NCBI Taxonomy" id="64391"/>
    <lineage>
        <taxon>Eukaryota</taxon>
        <taxon>Metazoa</taxon>
        <taxon>Ecdysozoa</taxon>
        <taxon>Arthropoda</taxon>
        <taxon>Hexapoda</taxon>
        <taxon>Insecta</taxon>
        <taxon>Pterygota</taxon>
        <taxon>Neoptera</taxon>
        <taxon>Endopterygota</taxon>
        <taxon>Coleoptera</taxon>
        <taxon>Polyphaga</taxon>
        <taxon>Cucujiformia</taxon>
        <taxon>Chrysomeloidea</taxon>
        <taxon>Chrysomelidae</taxon>
        <taxon>Bruchinae</taxon>
        <taxon>Bruchini</taxon>
        <taxon>Callosobruchus</taxon>
    </lineage>
</organism>
<proteinExistence type="predicted"/>
<dbReference type="GO" id="GO:0005886">
    <property type="term" value="C:plasma membrane"/>
    <property type="evidence" value="ECO:0007669"/>
    <property type="project" value="TreeGrafter"/>
</dbReference>
<gene>
    <name evidence="6" type="ORF">CALMAC_LOCUS12847</name>
</gene>
<dbReference type="PROSITE" id="PS50137">
    <property type="entry name" value="DS_RBD"/>
    <property type="match status" value="3"/>
</dbReference>
<dbReference type="GO" id="GO:0003725">
    <property type="term" value="F:double-stranded RNA binding"/>
    <property type="evidence" value="ECO:0007669"/>
    <property type="project" value="TreeGrafter"/>
</dbReference>
<dbReference type="SUPFAM" id="SSF54768">
    <property type="entry name" value="dsRNA-binding domain-like"/>
    <property type="match status" value="3"/>
</dbReference>
<evidence type="ECO:0000259" key="5">
    <source>
        <dbReference type="PROSITE" id="PS50137"/>
    </source>
</evidence>
<dbReference type="InterPro" id="IPR051740">
    <property type="entry name" value="DRBM-containing_protein"/>
</dbReference>
<dbReference type="AlphaFoldDB" id="A0A653D0H3"/>
<feature type="domain" description="DRBM" evidence="5">
    <location>
        <begin position="285"/>
        <end position="352"/>
    </location>
</feature>
<dbReference type="GO" id="GO:0003729">
    <property type="term" value="F:mRNA binding"/>
    <property type="evidence" value="ECO:0007669"/>
    <property type="project" value="TreeGrafter"/>
</dbReference>
<dbReference type="GO" id="GO:0007281">
    <property type="term" value="P:germ cell development"/>
    <property type="evidence" value="ECO:0007669"/>
    <property type="project" value="TreeGrafter"/>
</dbReference>
<dbReference type="GO" id="GO:0035418">
    <property type="term" value="P:protein localization to synapse"/>
    <property type="evidence" value="ECO:0007669"/>
    <property type="project" value="TreeGrafter"/>
</dbReference>
<dbReference type="GO" id="GO:0098964">
    <property type="term" value="P:anterograde dendritic transport of messenger ribonucleoprotein complex"/>
    <property type="evidence" value="ECO:0007669"/>
    <property type="project" value="TreeGrafter"/>
</dbReference>
<dbReference type="Gene3D" id="3.30.160.20">
    <property type="match status" value="3"/>
</dbReference>
<feature type="domain" description="DRBM" evidence="5">
    <location>
        <begin position="158"/>
        <end position="258"/>
    </location>
</feature>
<keyword evidence="4" id="KW-0732">Signal</keyword>
<dbReference type="OrthoDB" id="10037267at2759"/>
<feature type="domain" description="DRBM" evidence="5">
    <location>
        <begin position="75"/>
        <end position="142"/>
    </location>
</feature>
<dbReference type="PANTHER" id="PTHR46054:SF3">
    <property type="entry name" value="MATERNAL EFFECT PROTEIN STAUFEN"/>
    <property type="match status" value="1"/>
</dbReference>
<feature type="region of interest" description="Disordered" evidence="3">
    <location>
        <begin position="402"/>
        <end position="426"/>
    </location>
</feature>
<dbReference type="EMBL" id="CAACVG010009314">
    <property type="protein sequence ID" value="VEN52854.1"/>
    <property type="molecule type" value="Genomic_DNA"/>
</dbReference>
<dbReference type="PANTHER" id="PTHR46054">
    <property type="entry name" value="MATERNAL EFFECT PROTEIN STAUFEN"/>
    <property type="match status" value="1"/>
</dbReference>
<dbReference type="GO" id="GO:0008298">
    <property type="term" value="P:intracellular mRNA localization"/>
    <property type="evidence" value="ECO:0007669"/>
    <property type="project" value="TreeGrafter"/>
</dbReference>
<dbReference type="FunFam" id="3.30.160.20:FF:000007">
    <property type="entry name" value="Double-stranded RNA-binding protein Staufen homolog 1"/>
    <property type="match status" value="1"/>
</dbReference>
<evidence type="ECO:0000256" key="4">
    <source>
        <dbReference type="SAM" id="SignalP"/>
    </source>
</evidence>
<accession>A0A653D0H3</accession>
<evidence type="ECO:0000256" key="1">
    <source>
        <dbReference type="ARBA" id="ARBA00022884"/>
    </source>
</evidence>
<dbReference type="SMART" id="SM00358">
    <property type="entry name" value="DSRM"/>
    <property type="match status" value="3"/>
</dbReference>
<dbReference type="Proteomes" id="UP000410492">
    <property type="component" value="Unassembled WGS sequence"/>
</dbReference>
<evidence type="ECO:0000256" key="2">
    <source>
        <dbReference type="PROSITE-ProRule" id="PRU00266"/>
    </source>
</evidence>
<feature type="chain" id="PRO_5024879952" description="DRBM domain-containing protein" evidence="4">
    <location>
        <begin position="17"/>
        <end position="529"/>
    </location>
</feature>
<keyword evidence="7" id="KW-1185">Reference proteome</keyword>